<dbReference type="InterPro" id="IPR003759">
    <property type="entry name" value="Cbl-bd_cap"/>
</dbReference>
<dbReference type="FunFam" id="3.20.20.20:FF:000007">
    <property type="entry name" value="Methionine synthase"/>
    <property type="match status" value="1"/>
</dbReference>
<dbReference type="Gene3D" id="3.40.50.280">
    <property type="entry name" value="Cobalamin-binding domain"/>
    <property type="match status" value="1"/>
</dbReference>
<evidence type="ECO:0000256" key="2">
    <source>
        <dbReference type="ARBA" id="ARBA00001947"/>
    </source>
</evidence>
<dbReference type="PROSITE" id="PS50970">
    <property type="entry name" value="HCY"/>
    <property type="match status" value="1"/>
</dbReference>
<comment type="domain">
    <text evidence="20">Modular enzyme with four functionally distinct domains. The isolated Hcy-binding domain catalyzes methyl transfer from free methylcobalamin to homocysteine. The Hcy-binding domain in association with the pterin-binding domain catalyzes the methylation of cob(I)alamin by methyltetrahydrofolate and the methylation of homocysteine. The B12-binding domain binds the cofactor. The AdoMet activation domain binds S-adenosyl-L-methionine. Under aerobic conditions cob(I)alamin can be converted to inactive cob(II)alamin. Reductive methylation by S-adenosyl-L-methionine and flavodoxin regenerates methylcobalamin.</text>
</comment>
<dbReference type="GO" id="GO:0032259">
    <property type="term" value="P:methylation"/>
    <property type="evidence" value="ECO:0007669"/>
    <property type="project" value="UniProtKB-KW"/>
</dbReference>
<feature type="binding site" description="axial binding residue" evidence="21">
    <location>
        <position position="750"/>
    </location>
    <ligand>
        <name>methylcob(III)alamin</name>
        <dbReference type="ChEBI" id="CHEBI:28115"/>
    </ligand>
    <ligandPart>
        <name>Co</name>
        <dbReference type="ChEBI" id="CHEBI:27638"/>
    </ligandPart>
</feature>
<evidence type="ECO:0000256" key="12">
    <source>
        <dbReference type="ARBA" id="ARBA00022691"/>
    </source>
</evidence>
<dbReference type="PATRIC" id="fig|229921.5.peg.2354"/>
<dbReference type="SUPFAM" id="SSF52242">
    <property type="entry name" value="Cobalamin (vitamin B12)-binding domain"/>
    <property type="match status" value="1"/>
</dbReference>
<evidence type="ECO:0000256" key="18">
    <source>
        <dbReference type="ARBA" id="ARBA00025552"/>
    </source>
</evidence>
<evidence type="ECO:0000256" key="22">
    <source>
        <dbReference type="PIRSR" id="PIRSR000381-2"/>
    </source>
</evidence>
<dbReference type="Pfam" id="PF02607">
    <property type="entry name" value="B12-binding_2"/>
    <property type="match status" value="1"/>
</dbReference>
<evidence type="ECO:0000256" key="1">
    <source>
        <dbReference type="ARBA" id="ARBA00001700"/>
    </source>
</evidence>
<comment type="catalytic activity">
    <reaction evidence="1 20">
        <text>(6S)-5-methyl-5,6,7,8-tetrahydrofolate + L-homocysteine = (6S)-5,6,7,8-tetrahydrofolate + L-methionine</text>
        <dbReference type="Rhea" id="RHEA:11172"/>
        <dbReference type="ChEBI" id="CHEBI:18608"/>
        <dbReference type="ChEBI" id="CHEBI:57453"/>
        <dbReference type="ChEBI" id="CHEBI:57844"/>
        <dbReference type="ChEBI" id="CHEBI:58199"/>
        <dbReference type="EC" id="2.1.1.13"/>
    </reaction>
</comment>
<dbReference type="InterPro" id="IPR003726">
    <property type="entry name" value="HCY_dom"/>
</dbReference>
<evidence type="ECO:0000256" key="5">
    <source>
        <dbReference type="ARBA" id="ARBA00010398"/>
    </source>
</evidence>
<evidence type="ECO:0000256" key="16">
    <source>
        <dbReference type="ARBA" id="ARBA00023167"/>
    </source>
</evidence>
<keyword evidence="30" id="KW-1185">Reference proteome</keyword>
<sequence length="1180" mass="128893">MTTLNFTNRRYLDALAQKVLVFDGAMGTSLQKMNLTAEDFGGERTLGCNDYLVITQPSAVEKVHRSFMEAGVDVLETCTFRANRLTLGEYGLGSRVLEINRAAAALARKVADEFAAATGQPRFVAGSIGPSGKLPSMNDPELSNITFQELSDIFAEQAQGLIEGGVDLLLIETSQDILEVKAAIDGLQQAFQRTQTRLPIQAQVTLDTTGRMLLGTDITAVLAILEGLPVDVIGLNCSTGPDYMREPIRVLGELSPLPISCIPNAGLPLNVDGQAVYPLLPEPFAEEMAEFVRKYRVSVVGGCCGTTPDHMRLLVEKLRGQPAPAVSAPSVPRLASAIQAQPMQQEPRPFLIGERLNTQGSRIFKQAILNEDFDAALTIAQQQIDSGAHGLDLCTALTERPDEGELMRRLIKTLAPVVRLPLVIDTTEPEVLELALQTAPGRCLINSTHLEGGRARMDRILALAKKYNAAVIALTIDESGMAKTAERKLQVARRIYDIAVNEFGLRPQDLVYDDLTFTLATGDPEFAASAVETIEGIRQIKKELPGVLTSLGVSNVSFGLAPAARAVINSVMLYHAVQAGLDMAIVNPAHIVPIAEIPAEERLLAEDLIFNRHPEALQRLLQHFQNRSGPANAQTSTQQAELSAMTPEQRLHWRILHRHKEDIEADIDTIIQREPGSKHATAVTVLNTVLLPAMKEVGDKFGSGELILPFVLQSAEVMKKAVAHLENYLERKAGTSKGTLVLATVYGDVHDIGKNLVKTILSNNGYTVIDLGKQVPADTIISKAVEVNADAIGLSALLVSTSKQMPLIVNELHRRGLSFPVLIGGAAINRRFGRRILRTESGDTYAAGVFYCKDAFEGLAVMDTLSDPQQRTAALEAVQRESDMEFNRAAAEAAVPAAAPRRAQIAPAVVIPRPPIWGPRVVRDMPLEMVMQHLSKNELFRLSWGAKNTHGQAWEKLQAEYEERLDRMRKQAVQEGWLRPQAVYGYWPAQAEGDDLVIFDPGSVASGSPAEIQRFQFPRQLNGEFLCLADYFLPLGSPQMDVVAFQVVTVGLEASQRFDRLQEAGDYSEAYFTHGLAVQTAEATAEYLHRHILRELGLPLEQGKRYSWGYPAIPELPDHAKVFELLPAESELGMSLTSAYQLVPEQSTAAVIVHHPAAKYFNIGESRVDQLMRSAAGGQS</sequence>
<dbReference type="Pfam" id="PF00809">
    <property type="entry name" value="Pterin_bind"/>
    <property type="match status" value="1"/>
</dbReference>
<comment type="similarity">
    <text evidence="5">Belongs to the vitamin-B12 dependent methionine synthase family.</text>
</comment>
<feature type="domain" description="Hcy-binding" evidence="24">
    <location>
        <begin position="8"/>
        <end position="318"/>
    </location>
</feature>
<dbReference type="GO" id="GO:0046653">
    <property type="term" value="P:tetrahydrofolate metabolic process"/>
    <property type="evidence" value="ECO:0007669"/>
    <property type="project" value="TreeGrafter"/>
</dbReference>
<comment type="cofactor">
    <cofactor evidence="3 20 21">
        <name>methylcob(III)alamin</name>
        <dbReference type="ChEBI" id="CHEBI:28115"/>
    </cofactor>
</comment>
<name>A0A0N8GS34_9CHLR</name>
<accession>A0A0N8GS34</accession>
<evidence type="ECO:0000313" key="30">
    <source>
        <dbReference type="Proteomes" id="UP000050501"/>
    </source>
</evidence>
<dbReference type="NCBIfam" id="TIGR02082">
    <property type="entry name" value="metH"/>
    <property type="match status" value="1"/>
</dbReference>
<dbReference type="PANTHER" id="PTHR45833:SF1">
    <property type="entry name" value="METHIONINE SYNTHASE"/>
    <property type="match status" value="1"/>
</dbReference>
<dbReference type="Gene3D" id="3.20.20.20">
    <property type="entry name" value="Dihydropteroate synthase-like"/>
    <property type="match status" value="1"/>
</dbReference>
<evidence type="ECO:0000256" key="13">
    <source>
        <dbReference type="ARBA" id="ARBA00022723"/>
    </source>
</evidence>
<dbReference type="Pfam" id="PF02965">
    <property type="entry name" value="Met_synt_B12"/>
    <property type="match status" value="1"/>
</dbReference>
<feature type="domain" description="B12-binding N-terminal" evidence="28">
    <location>
        <begin position="638"/>
        <end position="737"/>
    </location>
</feature>
<comment type="cofactor">
    <cofactor evidence="2 20 23">
        <name>Zn(2+)</name>
        <dbReference type="ChEBI" id="CHEBI:29105"/>
    </cofactor>
</comment>
<keyword evidence="17 20" id="KW-0170">Cobalt</keyword>
<dbReference type="PIRSF" id="PIRSF000381">
    <property type="entry name" value="MetH"/>
    <property type="match status" value="1"/>
</dbReference>
<protein>
    <recommendedName>
        <fullName evidence="7 19">Methionine synthase</fullName>
        <ecNumber evidence="6 19">2.1.1.13</ecNumber>
    </recommendedName>
    <alternativeName>
        <fullName evidence="20">5-methyltetrahydrofolate--homocysteine methyltransferase</fullName>
    </alternativeName>
</protein>
<dbReference type="Gene3D" id="3.10.196.10">
    <property type="entry name" value="Vitamin B12-dependent methionine synthase, activation domain"/>
    <property type="match status" value="1"/>
</dbReference>
<dbReference type="GO" id="GO:0005829">
    <property type="term" value="C:cytosol"/>
    <property type="evidence" value="ECO:0007669"/>
    <property type="project" value="TreeGrafter"/>
</dbReference>
<proteinExistence type="inferred from homology"/>
<evidence type="ECO:0000259" key="24">
    <source>
        <dbReference type="PROSITE" id="PS50970"/>
    </source>
</evidence>
<evidence type="ECO:0000256" key="8">
    <source>
        <dbReference type="ARBA" id="ARBA00022603"/>
    </source>
</evidence>
<evidence type="ECO:0000256" key="10">
    <source>
        <dbReference type="ARBA" id="ARBA00022628"/>
    </source>
</evidence>
<evidence type="ECO:0000256" key="20">
    <source>
        <dbReference type="PIRNR" id="PIRNR000381"/>
    </source>
</evidence>
<evidence type="ECO:0000256" key="6">
    <source>
        <dbReference type="ARBA" id="ARBA00012032"/>
    </source>
</evidence>
<dbReference type="PROSITE" id="PS51337">
    <property type="entry name" value="B12_BINDING_NTER"/>
    <property type="match status" value="1"/>
</dbReference>
<dbReference type="PANTHER" id="PTHR45833">
    <property type="entry name" value="METHIONINE SYNTHASE"/>
    <property type="match status" value="1"/>
</dbReference>
<dbReference type="PROSITE" id="PS50972">
    <property type="entry name" value="PTERIN_BINDING"/>
    <property type="match status" value="1"/>
</dbReference>
<feature type="binding site" evidence="22">
    <location>
        <position position="795"/>
    </location>
    <ligand>
        <name>methylcob(III)alamin</name>
        <dbReference type="ChEBI" id="CHEBI:28115"/>
    </ligand>
</feature>
<dbReference type="Gene3D" id="1.10.1240.10">
    <property type="entry name" value="Methionine synthase domain"/>
    <property type="match status" value="1"/>
</dbReference>
<dbReference type="InterPro" id="IPR037010">
    <property type="entry name" value="VitB12-dep_Met_synth_activ_sf"/>
</dbReference>
<evidence type="ECO:0000256" key="21">
    <source>
        <dbReference type="PIRSR" id="PIRSR000381-1"/>
    </source>
</evidence>
<dbReference type="InterPro" id="IPR050554">
    <property type="entry name" value="Met_Synthase/Corrinoid"/>
</dbReference>
<evidence type="ECO:0000256" key="15">
    <source>
        <dbReference type="ARBA" id="ARBA00022833"/>
    </source>
</evidence>
<dbReference type="SUPFAM" id="SSF51717">
    <property type="entry name" value="Dihydropteroate synthetase-like"/>
    <property type="match status" value="1"/>
</dbReference>
<dbReference type="InterPro" id="IPR011005">
    <property type="entry name" value="Dihydropteroate_synth-like_sf"/>
</dbReference>
<evidence type="ECO:0000256" key="3">
    <source>
        <dbReference type="ARBA" id="ARBA00001956"/>
    </source>
</evidence>
<dbReference type="Pfam" id="PF02574">
    <property type="entry name" value="S-methyl_trans"/>
    <property type="match status" value="1"/>
</dbReference>
<dbReference type="UniPathway" id="UPA00051">
    <property type="reaction ID" value="UER00081"/>
</dbReference>
<dbReference type="InterPro" id="IPR011822">
    <property type="entry name" value="MetH"/>
</dbReference>
<keyword evidence="9 20" id="KW-0028">Amino-acid biosynthesis</keyword>
<feature type="binding site" evidence="22">
    <location>
        <begin position="1160"/>
        <end position="1161"/>
    </location>
    <ligand>
        <name>S-adenosyl-L-methionine</name>
        <dbReference type="ChEBI" id="CHEBI:59789"/>
    </ligand>
</feature>
<keyword evidence="14" id="KW-0677">Repeat</keyword>
<keyword evidence="13 20" id="KW-0479">Metal-binding</keyword>
<dbReference type="InterPro" id="IPR036724">
    <property type="entry name" value="Cobalamin-bd_sf"/>
</dbReference>
<dbReference type="InterPro" id="IPR036589">
    <property type="entry name" value="HCY_dom_sf"/>
</dbReference>
<evidence type="ECO:0000256" key="17">
    <source>
        <dbReference type="ARBA" id="ARBA00023285"/>
    </source>
</evidence>
<dbReference type="InterPro" id="IPR004223">
    <property type="entry name" value="VitB12-dep_Met_synth_activ_dom"/>
</dbReference>
<dbReference type="PROSITE" id="PS51332">
    <property type="entry name" value="B12_BINDING"/>
    <property type="match status" value="1"/>
</dbReference>
<evidence type="ECO:0000259" key="27">
    <source>
        <dbReference type="PROSITE" id="PS51332"/>
    </source>
</evidence>
<evidence type="ECO:0000259" key="25">
    <source>
        <dbReference type="PROSITE" id="PS50972"/>
    </source>
</evidence>
<keyword evidence="8 20" id="KW-0489">Methyltransferase</keyword>
<keyword evidence="15 20" id="KW-0862">Zinc</keyword>
<dbReference type="GO" id="GO:0008705">
    <property type="term" value="F:methionine synthase activity"/>
    <property type="evidence" value="ECO:0007669"/>
    <property type="project" value="UniProtKB-UniRule"/>
</dbReference>
<dbReference type="Pfam" id="PF02310">
    <property type="entry name" value="B12-binding"/>
    <property type="match status" value="1"/>
</dbReference>
<keyword evidence="11 20" id="KW-0808">Transferase</keyword>
<evidence type="ECO:0000256" key="14">
    <source>
        <dbReference type="ARBA" id="ARBA00022737"/>
    </source>
</evidence>
<dbReference type="STRING" id="229921.ADN01_03915"/>
<comment type="caution">
    <text evidence="29">The sequence shown here is derived from an EMBL/GenBank/DDBJ whole genome shotgun (WGS) entry which is preliminary data.</text>
</comment>
<dbReference type="Gene3D" id="3.20.20.330">
    <property type="entry name" value="Homocysteine-binding-like domain"/>
    <property type="match status" value="1"/>
</dbReference>
<evidence type="ECO:0000256" key="9">
    <source>
        <dbReference type="ARBA" id="ARBA00022605"/>
    </source>
</evidence>
<feature type="binding site" evidence="22">
    <location>
        <position position="1105"/>
    </location>
    <ligand>
        <name>S-adenosyl-L-methionine</name>
        <dbReference type="ChEBI" id="CHEBI:59789"/>
    </ligand>
</feature>
<dbReference type="GO" id="GO:0031419">
    <property type="term" value="F:cobalamin binding"/>
    <property type="evidence" value="ECO:0007669"/>
    <property type="project" value="UniProtKB-UniRule"/>
</dbReference>
<evidence type="ECO:0000256" key="23">
    <source>
        <dbReference type="PROSITE-ProRule" id="PRU00333"/>
    </source>
</evidence>
<feature type="domain" description="Pterin-binding" evidence="25">
    <location>
        <begin position="349"/>
        <end position="605"/>
    </location>
</feature>
<keyword evidence="10 20" id="KW-0846">Cobalamin</keyword>
<organism evidence="29 30">
    <name type="scientific">Levilinea saccharolytica</name>
    <dbReference type="NCBI Taxonomy" id="229921"/>
    <lineage>
        <taxon>Bacteria</taxon>
        <taxon>Bacillati</taxon>
        <taxon>Chloroflexota</taxon>
        <taxon>Anaerolineae</taxon>
        <taxon>Anaerolineales</taxon>
        <taxon>Anaerolineaceae</taxon>
        <taxon>Levilinea</taxon>
    </lineage>
</organism>
<feature type="binding site" evidence="21 23">
    <location>
        <position position="304"/>
    </location>
    <ligand>
        <name>Zn(2+)</name>
        <dbReference type="ChEBI" id="CHEBI:29105"/>
    </ligand>
</feature>
<dbReference type="RefSeq" id="WP_075070946.1">
    <property type="nucleotide sequence ID" value="NZ_LGCM01000017.1"/>
</dbReference>
<dbReference type="InterPro" id="IPR036594">
    <property type="entry name" value="Meth_synthase_dom"/>
</dbReference>
<comment type="function">
    <text evidence="18 20">Catalyzes the transfer of a methyl group from methyl-cobalamin to homocysteine, yielding enzyme-bound cob(I)alamin and methionine. Subsequently, remethylates the cofactor using methyltetrahydrofolate.</text>
</comment>
<dbReference type="SUPFAM" id="SSF82282">
    <property type="entry name" value="Homocysteine S-methyltransferase"/>
    <property type="match status" value="1"/>
</dbReference>
<keyword evidence="16 20" id="KW-0486">Methionine biosynthesis</keyword>
<dbReference type="EC" id="2.1.1.13" evidence="6 19"/>
<comment type="pathway">
    <text evidence="4 20">Amino-acid biosynthesis; L-methionine biosynthesis via de novo pathway; L-methionine from L-homocysteine (MetH route): step 1/1.</text>
</comment>
<dbReference type="SUPFAM" id="SSF56507">
    <property type="entry name" value="Methionine synthase activation domain-like"/>
    <property type="match status" value="1"/>
</dbReference>
<evidence type="ECO:0000256" key="7">
    <source>
        <dbReference type="ARBA" id="ARBA00013998"/>
    </source>
</evidence>
<dbReference type="FunFam" id="3.20.20.330:FF:000001">
    <property type="entry name" value="Methionine synthase"/>
    <property type="match status" value="1"/>
</dbReference>
<evidence type="ECO:0000313" key="29">
    <source>
        <dbReference type="EMBL" id="KPL88186.1"/>
    </source>
</evidence>
<dbReference type="InterPro" id="IPR006158">
    <property type="entry name" value="Cobalamin-bd"/>
</dbReference>
<dbReference type="SMART" id="SM01018">
    <property type="entry name" value="B12-binding_2"/>
    <property type="match status" value="1"/>
</dbReference>
<dbReference type="InterPro" id="IPR000489">
    <property type="entry name" value="Pterin-binding_dom"/>
</dbReference>
<evidence type="ECO:0000259" key="26">
    <source>
        <dbReference type="PROSITE" id="PS50974"/>
    </source>
</evidence>
<reference evidence="29 30" key="1">
    <citation type="submission" date="2015-07" db="EMBL/GenBank/DDBJ databases">
        <title>Genome sequence of Levilinea saccharolytica DSM 16555.</title>
        <authorList>
            <person name="Hemp J."/>
            <person name="Ward L.M."/>
            <person name="Pace L.A."/>
            <person name="Fischer W.W."/>
        </authorList>
    </citation>
    <scope>NUCLEOTIDE SEQUENCE [LARGE SCALE GENOMIC DNA]</scope>
    <source>
        <strain evidence="29 30">KIBI-1</strain>
    </source>
</reference>
<evidence type="ECO:0000259" key="28">
    <source>
        <dbReference type="PROSITE" id="PS51337"/>
    </source>
</evidence>
<evidence type="ECO:0000256" key="4">
    <source>
        <dbReference type="ARBA" id="ARBA00005178"/>
    </source>
</evidence>
<gene>
    <name evidence="29" type="ORF">ADN01_03915</name>
</gene>
<feature type="binding site" evidence="21 23">
    <location>
        <position position="237"/>
    </location>
    <ligand>
        <name>Zn(2+)</name>
        <dbReference type="ChEBI" id="CHEBI:29105"/>
    </ligand>
</feature>
<evidence type="ECO:0000256" key="19">
    <source>
        <dbReference type="NCBIfam" id="TIGR02082"/>
    </source>
</evidence>
<dbReference type="AlphaFoldDB" id="A0A0N8GS34"/>
<dbReference type="PROSITE" id="PS50974">
    <property type="entry name" value="ADOMET_ACTIVATION"/>
    <property type="match status" value="1"/>
</dbReference>
<evidence type="ECO:0000256" key="11">
    <source>
        <dbReference type="ARBA" id="ARBA00022679"/>
    </source>
</evidence>
<feature type="domain" description="AdoMet activation" evidence="26">
    <location>
        <begin position="888"/>
        <end position="1180"/>
    </location>
</feature>
<dbReference type="GO" id="GO:0008270">
    <property type="term" value="F:zinc ion binding"/>
    <property type="evidence" value="ECO:0007669"/>
    <property type="project" value="UniProtKB-UniRule"/>
</dbReference>
<dbReference type="GO" id="GO:0050667">
    <property type="term" value="P:homocysteine metabolic process"/>
    <property type="evidence" value="ECO:0007669"/>
    <property type="project" value="TreeGrafter"/>
</dbReference>
<feature type="domain" description="B12-binding" evidence="27">
    <location>
        <begin position="737"/>
        <end position="876"/>
    </location>
</feature>
<feature type="binding site" evidence="21 23">
    <location>
        <position position="303"/>
    </location>
    <ligand>
        <name>Zn(2+)</name>
        <dbReference type="ChEBI" id="CHEBI:29105"/>
    </ligand>
</feature>
<dbReference type="EMBL" id="LGCM01000017">
    <property type="protein sequence ID" value="KPL88186.1"/>
    <property type="molecule type" value="Genomic_DNA"/>
</dbReference>
<keyword evidence="12 20" id="KW-0949">S-adenosyl-L-methionine</keyword>
<dbReference type="Proteomes" id="UP000050501">
    <property type="component" value="Unassembled WGS sequence"/>
</dbReference>
<feature type="binding site" evidence="22">
    <location>
        <begin position="747"/>
        <end position="751"/>
    </location>
    <ligand>
        <name>methylcob(III)alamin</name>
        <dbReference type="ChEBI" id="CHEBI:28115"/>
    </ligand>
</feature>
<dbReference type="SUPFAM" id="SSF47644">
    <property type="entry name" value="Methionine synthase domain"/>
    <property type="match status" value="1"/>
</dbReference>
<feature type="binding site" evidence="22">
    <location>
        <position position="855"/>
    </location>
    <ligand>
        <name>methylcob(III)alamin</name>
        <dbReference type="ChEBI" id="CHEBI:28115"/>
    </ligand>
</feature>